<evidence type="ECO:0000313" key="4">
    <source>
        <dbReference type="Proteomes" id="UP001244640"/>
    </source>
</evidence>
<sequence length="316" mass="36246">MNKRFEDAIDRLLISSRGEINSRVSVVQANVSLLDTSTTCHCYCLKVDANNNLRVNDLVDFIDEKILDYAIPKKEIDDAKEYFKCTGSTSKIMRLRKKAEGLFTNLERTGEGGEILLYILVQEFLKIPQLISKMSLKTSGQLHYQGADGIHVKYDNKTSTLNLYWGESKMYSNMNDAMSQCMKSLKSYLLDPLSANSVQERDLQLITANITQNVNDPELENALVRYFDKDDDMSNQIVYKGLCFIGFDISNYPIPGVIKSTETIIEELQKDIENWHKTLINKIKEHDNLKLKEILVFLLPFPSVAEFRKIYLNTIK</sequence>
<proteinExistence type="predicted"/>
<dbReference type="EMBL" id="JAUTBA010000001">
    <property type="protein sequence ID" value="MDQ1150507.1"/>
    <property type="molecule type" value="Genomic_DNA"/>
</dbReference>
<evidence type="ECO:0000259" key="2">
    <source>
        <dbReference type="Pfam" id="PF08878"/>
    </source>
</evidence>
<reference evidence="3 4" key="1">
    <citation type="submission" date="2023-07" db="EMBL/GenBank/DDBJ databases">
        <title>Functional and genomic diversity of the sorghum phyllosphere microbiome.</title>
        <authorList>
            <person name="Shade A."/>
        </authorList>
    </citation>
    <scope>NUCLEOTIDE SEQUENCE [LARGE SCALE GENOMIC DNA]</scope>
    <source>
        <strain evidence="3 4">SORGH_AS_0892</strain>
    </source>
</reference>
<evidence type="ECO:0000256" key="1">
    <source>
        <dbReference type="SAM" id="Coils"/>
    </source>
</evidence>
<dbReference type="Pfam" id="PF08878">
    <property type="entry name" value="HamA"/>
    <property type="match status" value="1"/>
</dbReference>
<dbReference type="InterPro" id="IPR014976">
    <property type="entry name" value="AbpA_HamA_C"/>
</dbReference>
<dbReference type="Proteomes" id="UP001244640">
    <property type="component" value="Unassembled WGS sequence"/>
</dbReference>
<gene>
    <name evidence="3" type="ORF">QE382_002491</name>
</gene>
<protein>
    <recommendedName>
        <fullName evidence="2">Anti-bacteriophage protein A/HamA C-terminal domain-containing protein</fullName>
    </recommendedName>
</protein>
<feature type="coiled-coil region" evidence="1">
    <location>
        <begin position="258"/>
        <end position="285"/>
    </location>
</feature>
<organism evidence="3 4">
    <name type="scientific">Sphingobacterium zeae</name>
    <dbReference type="NCBI Taxonomy" id="1776859"/>
    <lineage>
        <taxon>Bacteria</taxon>
        <taxon>Pseudomonadati</taxon>
        <taxon>Bacteroidota</taxon>
        <taxon>Sphingobacteriia</taxon>
        <taxon>Sphingobacteriales</taxon>
        <taxon>Sphingobacteriaceae</taxon>
        <taxon>Sphingobacterium</taxon>
    </lineage>
</organism>
<feature type="domain" description="Anti-bacteriophage protein A/HamA C-terminal" evidence="2">
    <location>
        <begin position="30"/>
        <end position="309"/>
    </location>
</feature>
<comment type="caution">
    <text evidence="3">The sequence shown here is derived from an EMBL/GenBank/DDBJ whole genome shotgun (WGS) entry which is preliminary data.</text>
</comment>
<keyword evidence="1" id="KW-0175">Coiled coil</keyword>
<dbReference type="RefSeq" id="WP_307186134.1">
    <property type="nucleotide sequence ID" value="NZ_JAUTBA010000001.1"/>
</dbReference>
<evidence type="ECO:0000313" key="3">
    <source>
        <dbReference type="EMBL" id="MDQ1150507.1"/>
    </source>
</evidence>
<name>A0ABU0U6D1_9SPHI</name>
<keyword evidence="4" id="KW-1185">Reference proteome</keyword>
<accession>A0ABU0U6D1</accession>